<proteinExistence type="predicted"/>
<dbReference type="InterPro" id="IPR050645">
    <property type="entry name" value="Histidine_acid_phosphatase"/>
</dbReference>
<dbReference type="PANTHER" id="PTHR11567">
    <property type="entry name" value="ACID PHOSPHATASE-RELATED"/>
    <property type="match status" value="1"/>
</dbReference>
<evidence type="ECO:0000256" key="1">
    <source>
        <dbReference type="SAM" id="MobiDB-lite"/>
    </source>
</evidence>
<name>A0AAV5SHU3_9BILA</name>
<dbReference type="InterPro" id="IPR019129">
    <property type="entry name" value="Folate-sensitive_fs_Fra10Ac1"/>
</dbReference>
<feature type="region of interest" description="Disordered" evidence="1">
    <location>
        <begin position="1"/>
        <end position="52"/>
    </location>
</feature>
<feature type="compositionally biased region" description="Acidic residues" evidence="1">
    <location>
        <begin position="9"/>
        <end position="21"/>
    </location>
</feature>
<evidence type="ECO:0000313" key="2">
    <source>
        <dbReference type="EMBL" id="GMS82207.1"/>
    </source>
</evidence>
<dbReference type="AlphaFoldDB" id="A0AAV5SHU3"/>
<sequence>MARRNPDVGLDDLASEFDYESEAERKRAKKRGGGDLTQKEYPGVPEKQKRADAKHWFQDEHGRLHRNMGKLMHLNAYQRHKEMINLYYLCYEGASEKYFKEDTSKHRTDYDVLKDNHRFLWDDETASTADNSYETRLAKKYYDKLVKEYCICDLSRYKKNQVAMRWRTEAEVKMGKGQFSCGARKCDERDRLTSWEVNFAYSEQGEKKNALVKVRLCETCSMMLNFGSEKKRAEKKSSSWSKKRKEERKKEKKRKSNEDGTNGEAEEKEDDSSPPTSSTKQPDEKAKKPASNEIWQGAVPQEITRTVDDEIDDFLNDLFD</sequence>
<accession>A0AAV5SHU3</accession>
<keyword evidence="3" id="KW-1185">Reference proteome</keyword>
<organism evidence="2 3">
    <name type="scientific">Pristionchus entomophagus</name>
    <dbReference type="NCBI Taxonomy" id="358040"/>
    <lineage>
        <taxon>Eukaryota</taxon>
        <taxon>Metazoa</taxon>
        <taxon>Ecdysozoa</taxon>
        <taxon>Nematoda</taxon>
        <taxon>Chromadorea</taxon>
        <taxon>Rhabditida</taxon>
        <taxon>Rhabditina</taxon>
        <taxon>Diplogasteromorpha</taxon>
        <taxon>Diplogasteroidea</taxon>
        <taxon>Neodiplogasteridae</taxon>
        <taxon>Pristionchus</taxon>
    </lineage>
</organism>
<dbReference type="PANTHER" id="PTHR11567:SF25">
    <property type="entry name" value="PROTEIN FRA10AC1"/>
    <property type="match status" value="1"/>
</dbReference>
<dbReference type="EMBL" id="BTSX01000002">
    <property type="protein sequence ID" value="GMS82207.1"/>
    <property type="molecule type" value="Genomic_DNA"/>
</dbReference>
<dbReference type="Pfam" id="PF09725">
    <property type="entry name" value="Fra10Ac1"/>
    <property type="match status" value="1"/>
</dbReference>
<gene>
    <name evidence="2" type="ORF">PENTCL1PPCAC_4382</name>
</gene>
<feature type="region of interest" description="Disordered" evidence="1">
    <location>
        <begin position="231"/>
        <end position="304"/>
    </location>
</feature>
<feature type="compositionally biased region" description="Basic residues" evidence="1">
    <location>
        <begin position="241"/>
        <end position="255"/>
    </location>
</feature>
<comment type="caution">
    <text evidence="2">The sequence shown here is derived from an EMBL/GenBank/DDBJ whole genome shotgun (WGS) entry which is preliminary data.</text>
</comment>
<dbReference type="Proteomes" id="UP001432027">
    <property type="component" value="Unassembled WGS sequence"/>
</dbReference>
<evidence type="ECO:0000313" key="3">
    <source>
        <dbReference type="Proteomes" id="UP001432027"/>
    </source>
</evidence>
<reference evidence="2" key="1">
    <citation type="submission" date="2023-10" db="EMBL/GenBank/DDBJ databases">
        <title>Genome assembly of Pristionchus species.</title>
        <authorList>
            <person name="Yoshida K."/>
            <person name="Sommer R.J."/>
        </authorList>
    </citation>
    <scope>NUCLEOTIDE SEQUENCE</scope>
    <source>
        <strain evidence="2">RS0144</strain>
    </source>
</reference>
<protein>
    <recommendedName>
        <fullName evidence="4">Protein FRA10AC1</fullName>
    </recommendedName>
</protein>
<dbReference type="GO" id="GO:0016791">
    <property type="term" value="F:phosphatase activity"/>
    <property type="evidence" value="ECO:0007669"/>
    <property type="project" value="TreeGrafter"/>
</dbReference>
<evidence type="ECO:0008006" key="4">
    <source>
        <dbReference type="Google" id="ProtNLM"/>
    </source>
</evidence>